<feature type="domain" description="CHAT" evidence="2">
    <location>
        <begin position="90"/>
        <end position="222"/>
    </location>
</feature>
<dbReference type="Proteomes" id="UP000298327">
    <property type="component" value="Unassembled WGS sequence"/>
</dbReference>
<dbReference type="STRING" id="205917.A0A4Y9YVZ2"/>
<feature type="compositionally biased region" description="Low complexity" evidence="1">
    <location>
        <begin position="352"/>
        <end position="366"/>
    </location>
</feature>
<evidence type="ECO:0000259" key="2">
    <source>
        <dbReference type="Pfam" id="PF12770"/>
    </source>
</evidence>
<accession>A0A4Y9YVZ2</accession>
<sequence>YAEACVALVLLPGVEEIMEIELAGLPEKVAQRLQVDLRKIVKAHGRNARAGDIKAILLKLWTSVVKPALDALAYPVIDGSTPRPRITWSSYTPTLSALRSDVSDANTSFHGLLAVSQPSTPNQKALPNTTAEIEKIRSYVSAEHVEWLNDTSATISRVQEEMSKRSWLHLACHAVQDAKDPLKSALCLYDGRLELANIIRKSHPYAEFAFLSACQTSSGDEKLAEEASIKDQDAPDNAEAVYREVGKGGRLDARGAAEALFWAVEALRKDGLRKETRPATMSDEWFLSWVPFIHIGIAILTNHLRDPELRSNIAPYMIAPDYKLHSGSRSEIARLPQSDTLLLLGTPTTHKATPLPNPSAALASLPCAPPRHARSSTMAASHDTARTQS</sequence>
<feature type="non-terminal residue" evidence="3">
    <location>
        <position position="1"/>
    </location>
</feature>
<reference evidence="3 4" key="1">
    <citation type="submission" date="2019-02" db="EMBL/GenBank/DDBJ databases">
        <title>Genome sequencing of the rare red list fungi Dentipellis fragilis.</title>
        <authorList>
            <person name="Buettner E."/>
            <person name="Kellner H."/>
        </authorList>
    </citation>
    <scope>NUCLEOTIDE SEQUENCE [LARGE SCALE GENOMIC DNA]</scope>
    <source>
        <strain evidence="3 4">DSM 105465</strain>
    </source>
</reference>
<dbReference type="InterPro" id="IPR024983">
    <property type="entry name" value="CHAT_dom"/>
</dbReference>
<evidence type="ECO:0000256" key="1">
    <source>
        <dbReference type="SAM" id="MobiDB-lite"/>
    </source>
</evidence>
<evidence type="ECO:0000313" key="4">
    <source>
        <dbReference type="Proteomes" id="UP000298327"/>
    </source>
</evidence>
<evidence type="ECO:0000313" key="3">
    <source>
        <dbReference type="EMBL" id="TFY66465.1"/>
    </source>
</evidence>
<dbReference type="OrthoDB" id="9991317at2759"/>
<protein>
    <recommendedName>
        <fullName evidence="2">CHAT domain-containing protein</fullName>
    </recommendedName>
</protein>
<dbReference type="Pfam" id="PF12770">
    <property type="entry name" value="CHAT"/>
    <property type="match status" value="1"/>
</dbReference>
<organism evidence="3 4">
    <name type="scientific">Dentipellis fragilis</name>
    <dbReference type="NCBI Taxonomy" id="205917"/>
    <lineage>
        <taxon>Eukaryota</taxon>
        <taxon>Fungi</taxon>
        <taxon>Dikarya</taxon>
        <taxon>Basidiomycota</taxon>
        <taxon>Agaricomycotina</taxon>
        <taxon>Agaricomycetes</taxon>
        <taxon>Russulales</taxon>
        <taxon>Hericiaceae</taxon>
        <taxon>Dentipellis</taxon>
    </lineage>
</organism>
<keyword evidence="4" id="KW-1185">Reference proteome</keyword>
<comment type="caution">
    <text evidence="3">The sequence shown here is derived from an EMBL/GenBank/DDBJ whole genome shotgun (WGS) entry which is preliminary data.</text>
</comment>
<dbReference type="AlphaFoldDB" id="A0A4Y9YVZ2"/>
<dbReference type="EMBL" id="SEOQ01000245">
    <property type="protein sequence ID" value="TFY66465.1"/>
    <property type="molecule type" value="Genomic_DNA"/>
</dbReference>
<name>A0A4Y9YVZ2_9AGAM</name>
<proteinExistence type="predicted"/>
<gene>
    <name evidence="3" type="ORF">EVG20_g4621</name>
</gene>
<feature type="region of interest" description="Disordered" evidence="1">
    <location>
        <begin position="347"/>
        <end position="389"/>
    </location>
</feature>